<accession>A0ACC0YFL7</accession>
<protein>
    <submittedName>
        <fullName evidence="1">Uncharacterized protein</fullName>
    </submittedName>
</protein>
<reference evidence="2" key="1">
    <citation type="journal article" date="2023" name="G3 (Bethesda)">
        <title>Genome assembly and association tests identify interacting loci associated with vigor, precocity, and sex in interspecific pistachio rootstocks.</title>
        <authorList>
            <person name="Palmer W."/>
            <person name="Jacygrad E."/>
            <person name="Sagayaradj S."/>
            <person name="Cavanaugh K."/>
            <person name="Han R."/>
            <person name="Bertier L."/>
            <person name="Beede B."/>
            <person name="Kafkas S."/>
            <person name="Golino D."/>
            <person name="Preece J."/>
            <person name="Michelmore R."/>
        </authorList>
    </citation>
    <scope>NUCLEOTIDE SEQUENCE [LARGE SCALE GENOMIC DNA]</scope>
</reference>
<gene>
    <name evidence="1" type="ORF">Pint_26444</name>
</gene>
<evidence type="ECO:0000313" key="1">
    <source>
        <dbReference type="EMBL" id="KAJ0034927.1"/>
    </source>
</evidence>
<comment type="caution">
    <text evidence="1">The sequence shown here is derived from an EMBL/GenBank/DDBJ whole genome shotgun (WGS) entry which is preliminary data.</text>
</comment>
<sequence length="112" mass="12525">MEGLIPMVFKALKKNRVRSQYECLSSKTPAQSYNIADFYVNDNTQNSVYHNEHSSNYEKVEESSHHRRHKSVGDFYSNGGGIHGGDGNGGSPRVAKQLVRFGSHRMFSCVTG</sequence>
<proteinExistence type="predicted"/>
<keyword evidence="2" id="KW-1185">Reference proteome</keyword>
<name>A0ACC0YFL7_9ROSI</name>
<dbReference type="EMBL" id="CM047742">
    <property type="protein sequence ID" value="KAJ0034927.1"/>
    <property type="molecule type" value="Genomic_DNA"/>
</dbReference>
<evidence type="ECO:0000313" key="2">
    <source>
        <dbReference type="Proteomes" id="UP001163603"/>
    </source>
</evidence>
<dbReference type="Proteomes" id="UP001163603">
    <property type="component" value="Chromosome 7"/>
</dbReference>
<organism evidence="1 2">
    <name type="scientific">Pistacia integerrima</name>
    <dbReference type="NCBI Taxonomy" id="434235"/>
    <lineage>
        <taxon>Eukaryota</taxon>
        <taxon>Viridiplantae</taxon>
        <taxon>Streptophyta</taxon>
        <taxon>Embryophyta</taxon>
        <taxon>Tracheophyta</taxon>
        <taxon>Spermatophyta</taxon>
        <taxon>Magnoliopsida</taxon>
        <taxon>eudicotyledons</taxon>
        <taxon>Gunneridae</taxon>
        <taxon>Pentapetalae</taxon>
        <taxon>rosids</taxon>
        <taxon>malvids</taxon>
        <taxon>Sapindales</taxon>
        <taxon>Anacardiaceae</taxon>
        <taxon>Pistacia</taxon>
    </lineage>
</organism>